<dbReference type="SUPFAM" id="SSF53271">
    <property type="entry name" value="PRTase-like"/>
    <property type="match status" value="1"/>
</dbReference>
<comment type="similarity">
    <text evidence="1">Belongs to the ComF/GntX family.</text>
</comment>
<accession>A0A3G8LNZ8</accession>
<dbReference type="AlphaFoldDB" id="A0A3G8LNZ8"/>
<gene>
    <name evidence="2" type="ORF">EGC82_00060</name>
</gene>
<dbReference type="PANTHER" id="PTHR47505:SF1">
    <property type="entry name" value="DNA UTILIZATION PROTEIN YHGH"/>
    <property type="match status" value="1"/>
</dbReference>
<dbReference type="InterPro" id="IPR051910">
    <property type="entry name" value="ComF/GntX_DNA_util-trans"/>
</dbReference>
<keyword evidence="3" id="KW-1185">Reference proteome</keyword>
<dbReference type="RefSeq" id="WP_124728953.1">
    <property type="nucleotide sequence ID" value="NZ_CBCSKC010000002.1"/>
</dbReference>
<dbReference type="EMBL" id="CP034015">
    <property type="protein sequence ID" value="AZG71299.1"/>
    <property type="molecule type" value="Genomic_DNA"/>
</dbReference>
<evidence type="ECO:0000313" key="2">
    <source>
        <dbReference type="EMBL" id="AZG71299.1"/>
    </source>
</evidence>
<dbReference type="CDD" id="cd06223">
    <property type="entry name" value="PRTases_typeI"/>
    <property type="match status" value="1"/>
</dbReference>
<dbReference type="Proteomes" id="UP000278035">
    <property type="component" value="Chromosome"/>
</dbReference>
<dbReference type="Gene3D" id="3.40.50.2020">
    <property type="match status" value="1"/>
</dbReference>
<dbReference type="KEGG" id="slj:EGC82_00060"/>
<dbReference type="InterPro" id="IPR000836">
    <property type="entry name" value="PRTase_dom"/>
</dbReference>
<protein>
    <submittedName>
        <fullName evidence="2">ComF family protein</fullName>
    </submittedName>
</protein>
<reference evidence="3" key="1">
    <citation type="submission" date="2018-11" db="EMBL/GenBank/DDBJ databases">
        <title>Shewanella sp. M2.</title>
        <authorList>
            <person name="Hwang Y.J."/>
            <person name="Hwang C.Y."/>
        </authorList>
    </citation>
    <scope>NUCLEOTIDE SEQUENCE [LARGE SCALE GENOMIC DNA]</scope>
    <source>
        <strain evidence="3">LMG 19866</strain>
    </source>
</reference>
<sequence length="268" mass="29809">MPSSNNLVDIHHLLRSCISSILRARAILLGSLPNRCLLCQQRIEQMGYQQLFPHKVLTGVCQVCLAASLYQHEVCLGCGREIALLQAYCGKCLKHKPNWVVAPCSYHQGLGPLIAAIKYQQQCAPLNAITQQLACRIALLIKHGIIRRPQVLIPVPLHPNRLRHRGFNQAWLIAKELSLLTGIPLDDGCLIRVVDTAPQTGLAGKQRRRNCHGAFKLKPNMTYQRVALIDDVVTTGTTVDEISRLFSPQFVHVQTWCLARAEAPGLLD</sequence>
<evidence type="ECO:0000256" key="1">
    <source>
        <dbReference type="ARBA" id="ARBA00008007"/>
    </source>
</evidence>
<evidence type="ECO:0000313" key="3">
    <source>
        <dbReference type="Proteomes" id="UP000278035"/>
    </source>
</evidence>
<organism evidence="2 3">
    <name type="scientific">Shewanella livingstonensis</name>
    <dbReference type="NCBI Taxonomy" id="150120"/>
    <lineage>
        <taxon>Bacteria</taxon>
        <taxon>Pseudomonadati</taxon>
        <taxon>Pseudomonadota</taxon>
        <taxon>Gammaproteobacteria</taxon>
        <taxon>Alteromonadales</taxon>
        <taxon>Shewanellaceae</taxon>
        <taxon>Shewanella</taxon>
    </lineage>
</organism>
<dbReference type="PANTHER" id="PTHR47505">
    <property type="entry name" value="DNA UTILIZATION PROTEIN YHGH"/>
    <property type="match status" value="1"/>
</dbReference>
<name>A0A3G8LNZ8_9GAMM</name>
<dbReference type="InterPro" id="IPR029057">
    <property type="entry name" value="PRTase-like"/>
</dbReference>
<dbReference type="OrthoDB" id="9793412at2"/>
<proteinExistence type="inferred from homology"/>